<dbReference type="Proteomes" id="UP000186559">
    <property type="component" value="Chromosome"/>
</dbReference>
<evidence type="ECO:0000259" key="2">
    <source>
        <dbReference type="Pfam" id="PF07992"/>
    </source>
</evidence>
<accession>A0A1U7D7N4</accession>
<dbReference type="GO" id="GO:0016491">
    <property type="term" value="F:oxidoreductase activity"/>
    <property type="evidence" value="ECO:0007669"/>
    <property type="project" value="UniProtKB-KW"/>
</dbReference>
<dbReference type="STRING" id="1229727.Ga0080559_TMP3326"/>
<dbReference type="PANTHER" id="PTHR42949">
    <property type="entry name" value="ANAEROBIC GLYCEROL-3-PHOSPHATE DEHYDROGENASE SUBUNIT B"/>
    <property type="match status" value="1"/>
</dbReference>
<protein>
    <submittedName>
        <fullName evidence="3">Thioredoxin reductase</fullName>
    </submittedName>
</protein>
<organism evidence="3 4">
    <name type="scientific">Salipiger profundus</name>
    <dbReference type="NCBI Taxonomy" id="1229727"/>
    <lineage>
        <taxon>Bacteria</taxon>
        <taxon>Pseudomonadati</taxon>
        <taxon>Pseudomonadota</taxon>
        <taxon>Alphaproteobacteria</taxon>
        <taxon>Rhodobacterales</taxon>
        <taxon>Roseobacteraceae</taxon>
        <taxon>Salipiger</taxon>
    </lineage>
</organism>
<dbReference type="SUPFAM" id="SSF51905">
    <property type="entry name" value="FAD/NAD(P)-binding domain"/>
    <property type="match status" value="1"/>
</dbReference>
<keyword evidence="4" id="KW-1185">Reference proteome</keyword>
<dbReference type="PRINTS" id="PR00469">
    <property type="entry name" value="PNDRDTASEII"/>
</dbReference>
<dbReference type="OrthoDB" id="5287468at2"/>
<dbReference type="PANTHER" id="PTHR42949:SF3">
    <property type="entry name" value="ANAEROBIC GLYCEROL-3-PHOSPHATE DEHYDROGENASE SUBUNIT B"/>
    <property type="match status" value="1"/>
</dbReference>
<dbReference type="EMBL" id="CP014796">
    <property type="protein sequence ID" value="APX24122.1"/>
    <property type="molecule type" value="Genomic_DNA"/>
</dbReference>
<dbReference type="InterPro" id="IPR051691">
    <property type="entry name" value="Metab_Enz_Cyan_OpOx_G3PDH"/>
</dbReference>
<dbReference type="KEGG" id="tpro:Ga0080559_TMP3326"/>
<proteinExistence type="predicted"/>
<dbReference type="Pfam" id="PF07992">
    <property type="entry name" value="Pyr_redox_2"/>
    <property type="match status" value="1"/>
</dbReference>
<sequence length="407" mass="43247">MSVQYDVAIVGAGPAGLSAAVELKKQGVARVVVLERFEQAGGIPRHCGHPPFGMREFRRVLSGPAYARRLVATAEAAGVEIRTRCTATAIRPGGVLELATTEGAETLTARRILVATGNRERTRAQRLAPGMRPVGVMNTAALQSFVYLEGKTPFARPVIVGSELVSLSALLTCRRHGIRPVTMVETRTRPQTRRINMMLCKLLGVPVLTGAELLSIEGKARVEALVLRDRAGQERRLACDGIVFSGRFTPEATLARSSGLALDSRTLGPEIDASGRSSDPHVFVAGNVLHPVETAGQCWAEGRRAAQALVADFACEAATPEGVRILPGAGLRYAVPQRVASGQGAFVMNIRAEGAAHGRIVLRDAGGREVAVRSVRSYPEQPIRLAVPALDAAALAGDLRLELEQDG</sequence>
<evidence type="ECO:0000313" key="3">
    <source>
        <dbReference type="EMBL" id="APX24122.1"/>
    </source>
</evidence>
<name>A0A1U7D7N4_9RHOB</name>
<keyword evidence="1" id="KW-0560">Oxidoreductase</keyword>
<reference evidence="3 4" key="1">
    <citation type="submission" date="2016-03" db="EMBL/GenBank/DDBJ databases">
        <title>Deep-sea bacteria in the southern Pacific.</title>
        <authorList>
            <person name="Tang K."/>
        </authorList>
    </citation>
    <scope>NUCLEOTIDE SEQUENCE [LARGE SCALE GENOMIC DNA]</scope>
    <source>
        <strain evidence="3 4">JLT2016</strain>
    </source>
</reference>
<dbReference type="PRINTS" id="PR00368">
    <property type="entry name" value="FADPNR"/>
</dbReference>
<evidence type="ECO:0000313" key="4">
    <source>
        <dbReference type="Proteomes" id="UP000186559"/>
    </source>
</evidence>
<gene>
    <name evidence="3" type="ORF">Ga0080559_TMP3326</name>
</gene>
<dbReference type="RefSeq" id="WP_076624067.1">
    <property type="nucleotide sequence ID" value="NZ_BMEW01000001.1"/>
</dbReference>
<dbReference type="AlphaFoldDB" id="A0A1U7D7N4"/>
<evidence type="ECO:0000256" key="1">
    <source>
        <dbReference type="ARBA" id="ARBA00023002"/>
    </source>
</evidence>
<feature type="domain" description="FAD/NAD(P)-binding" evidence="2">
    <location>
        <begin position="5"/>
        <end position="301"/>
    </location>
</feature>
<dbReference type="Gene3D" id="3.50.50.60">
    <property type="entry name" value="FAD/NAD(P)-binding domain"/>
    <property type="match status" value="2"/>
</dbReference>
<dbReference type="InterPro" id="IPR036188">
    <property type="entry name" value="FAD/NAD-bd_sf"/>
</dbReference>
<dbReference type="InterPro" id="IPR023753">
    <property type="entry name" value="FAD/NAD-binding_dom"/>
</dbReference>